<protein>
    <submittedName>
        <fullName evidence="2">Uncharacterized protein</fullName>
    </submittedName>
</protein>
<feature type="compositionally biased region" description="Low complexity" evidence="1">
    <location>
        <begin position="171"/>
        <end position="195"/>
    </location>
</feature>
<sequence length="243" mass="27052">MKILVSFLSVILSLPFCSELRSQSIQTSDIHGMVHLYGKKKYNTFSGTWKFNKETTWLLLNNGWGLKNPTRPPSEINFEQSQKEEPKRWIRWKEDKRFDEATLYAPSPNDTTYDMKVKLYSVSGTPASSATTTKTLILRKNRTFETSSFSLASIEGGNSSTYINVSKDKTGTTSTGSNTSTNGSVTTSSSRVSKSGGTGSMSGTYRIDGNQIELHFDDATVIKNIFATDGKEHIILGTNFYMK</sequence>
<evidence type="ECO:0000313" key="3">
    <source>
        <dbReference type="Proteomes" id="UP000707206"/>
    </source>
</evidence>
<keyword evidence="3" id="KW-1185">Reference proteome</keyword>
<organism evidence="2 3">
    <name type="scientific">Pelagihabitans pacificus</name>
    <dbReference type="NCBI Taxonomy" id="2696054"/>
    <lineage>
        <taxon>Bacteria</taxon>
        <taxon>Pseudomonadati</taxon>
        <taxon>Bacteroidota</taxon>
        <taxon>Flavobacteriia</taxon>
        <taxon>Flavobacteriales</taxon>
        <taxon>Flavobacteriaceae</taxon>
        <taxon>Pelagihabitans</taxon>
    </lineage>
</organism>
<evidence type="ECO:0000256" key="1">
    <source>
        <dbReference type="SAM" id="MobiDB-lite"/>
    </source>
</evidence>
<accession>A0A967ASQ4</accession>
<name>A0A967ASQ4_9FLAO</name>
<feature type="region of interest" description="Disordered" evidence="1">
    <location>
        <begin position="168"/>
        <end position="204"/>
    </location>
</feature>
<proteinExistence type="predicted"/>
<dbReference type="EMBL" id="VIKU02000001">
    <property type="protein sequence ID" value="NHF58760.1"/>
    <property type="molecule type" value="Genomic_DNA"/>
</dbReference>
<gene>
    <name evidence="2" type="ORF">FK220_005375</name>
</gene>
<dbReference type="RefSeq" id="WP_152573232.1">
    <property type="nucleotide sequence ID" value="NZ_VIKU02000001.1"/>
</dbReference>
<comment type="caution">
    <text evidence="2">The sequence shown here is derived from an EMBL/GenBank/DDBJ whole genome shotgun (WGS) entry which is preliminary data.</text>
</comment>
<evidence type="ECO:0000313" key="2">
    <source>
        <dbReference type="EMBL" id="NHF58760.1"/>
    </source>
</evidence>
<dbReference type="Proteomes" id="UP000707206">
    <property type="component" value="Unassembled WGS sequence"/>
</dbReference>
<dbReference type="AlphaFoldDB" id="A0A967ASQ4"/>
<reference evidence="2" key="1">
    <citation type="submission" date="2019-07" db="EMBL/GenBank/DDBJ databases">
        <authorList>
            <person name="De-Chao Zhang Q."/>
        </authorList>
    </citation>
    <scope>NUCLEOTIDE SEQUENCE</scope>
    <source>
        <strain evidence="2">TP-CH-4</strain>
    </source>
</reference>
<reference evidence="2" key="2">
    <citation type="submission" date="2020-03" db="EMBL/GenBank/DDBJ databases">
        <title>Flavobacteriaceae bacterium strain TP-CH-4, a member of the family Flavobacteriaceae isolated from a deep-sea seamount.</title>
        <authorList>
            <person name="Zhang D.-C."/>
        </authorList>
    </citation>
    <scope>NUCLEOTIDE SEQUENCE</scope>
    <source>
        <strain evidence="2">TP-CH-4</strain>
    </source>
</reference>